<dbReference type="NCBIfam" id="NF001319">
    <property type="entry name" value="PRK00258.3-3"/>
    <property type="match status" value="1"/>
</dbReference>
<feature type="binding site" evidence="7">
    <location>
        <begin position="147"/>
        <end position="151"/>
    </location>
    <ligand>
        <name>NADP(+)</name>
        <dbReference type="ChEBI" id="CHEBI:58349"/>
    </ligand>
</feature>
<evidence type="ECO:0000256" key="4">
    <source>
        <dbReference type="ARBA" id="ARBA00023002"/>
    </source>
</evidence>
<name>A0ABT8YTK2_9HYPH</name>
<comment type="subunit">
    <text evidence="7">Homodimer.</text>
</comment>
<keyword evidence="3 7" id="KW-0521">NADP</keyword>
<dbReference type="EC" id="1.1.1.25" evidence="2 7"/>
<evidence type="ECO:0000256" key="2">
    <source>
        <dbReference type="ARBA" id="ARBA00012962"/>
    </source>
</evidence>
<feature type="binding site" evidence="7">
    <location>
        <begin position="31"/>
        <end position="33"/>
    </location>
    <ligand>
        <name>shikimate</name>
        <dbReference type="ChEBI" id="CHEBI:36208"/>
    </ligand>
</feature>
<evidence type="ECO:0000256" key="1">
    <source>
        <dbReference type="ARBA" id="ARBA00004871"/>
    </source>
</evidence>
<keyword evidence="7" id="KW-0028">Amino-acid biosynthesis</keyword>
<keyword evidence="12" id="KW-1185">Reference proteome</keyword>
<dbReference type="NCBIfam" id="NF009201">
    <property type="entry name" value="PRK12549.1"/>
    <property type="match status" value="1"/>
</dbReference>
<proteinExistence type="inferred from homology"/>
<keyword evidence="4 7" id="KW-0560">Oxidoreductase</keyword>
<feature type="binding site" evidence="7">
    <location>
        <position position="83"/>
    </location>
    <ligand>
        <name>shikimate</name>
        <dbReference type="ChEBI" id="CHEBI:36208"/>
    </ligand>
</feature>
<comment type="catalytic activity">
    <reaction evidence="6 7">
        <text>shikimate + NADP(+) = 3-dehydroshikimate + NADPH + H(+)</text>
        <dbReference type="Rhea" id="RHEA:17737"/>
        <dbReference type="ChEBI" id="CHEBI:15378"/>
        <dbReference type="ChEBI" id="CHEBI:16630"/>
        <dbReference type="ChEBI" id="CHEBI:36208"/>
        <dbReference type="ChEBI" id="CHEBI:57783"/>
        <dbReference type="ChEBI" id="CHEBI:58349"/>
        <dbReference type="EC" id="1.1.1.25"/>
    </reaction>
</comment>
<dbReference type="PANTHER" id="PTHR21089:SF1">
    <property type="entry name" value="BIFUNCTIONAL 3-DEHYDROQUINATE DEHYDRATASE_SHIKIMATE DEHYDROGENASE, CHLOROPLASTIC"/>
    <property type="match status" value="1"/>
</dbReference>
<dbReference type="InterPro" id="IPR022893">
    <property type="entry name" value="Shikimate_DH_fam"/>
</dbReference>
<evidence type="ECO:0000259" key="10">
    <source>
        <dbReference type="Pfam" id="PF18317"/>
    </source>
</evidence>
<reference evidence="11" key="1">
    <citation type="journal article" date="2015" name="Int. J. Syst. Evol. Microbiol.">
        <title>Rhizobium alvei sp. nov., isolated from a freshwater river.</title>
        <authorList>
            <person name="Sheu S.Y."/>
            <person name="Huang H.W."/>
            <person name="Young C.C."/>
            <person name="Chen W.M."/>
        </authorList>
    </citation>
    <scope>NUCLEOTIDE SEQUENCE</scope>
    <source>
        <strain evidence="11">TNR-22</strain>
    </source>
</reference>
<dbReference type="GO" id="GO:0004764">
    <property type="term" value="F:shikimate 3-dehydrogenase (NADP+) activity"/>
    <property type="evidence" value="ECO:0007669"/>
    <property type="project" value="UniProtKB-EC"/>
</dbReference>
<evidence type="ECO:0000256" key="5">
    <source>
        <dbReference type="ARBA" id="ARBA00023141"/>
    </source>
</evidence>
<dbReference type="PANTHER" id="PTHR21089">
    <property type="entry name" value="SHIKIMATE DEHYDROGENASE"/>
    <property type="match status" value="1"/>
</dbReference>
<reference evidence="11" key="2">
    <citation type="submission" date="2023-07" db="EMBL/GenBank/DDBJ databases">
        <authorList>
            <person name="Shen H."/>
        </authorList>
    </citation>
    <scope>NUCLEOTIDE SEQUENCE</scope>
    <source>
        <strain evidence="11">TNR-22</strain>
    </source>
</reference>
<dbReference type="InterPro" id="IPR036291">
    <property type="entry name" value="NAD(P)-bd_dom_sf"/>
</dbReference>
<evidence type="ECO:0000259" key="9">
    <source>
        <dbReference type="Pfam" id="PF08501"/>
    </source>
</evidence>
<dbReference type="SUPFAM" id="SSF53223">
    <property type="entry name" value="Aminoacid dehydrogenase-like, N-terminal domain"/>
    <property type="match status" value="1"/>
</dbReference>
<feature type="binding site" evidence="7">
    <location>
        <position position="269"/>
    </location>
    <ligand>
        <name>shikimate</name>
        <dbReference type="ChEBI" id="CHEBI:36208"/>
    </ligand>
</feature>
<dbReference type="Gene3D" id="3.40.50.720">
    <property type="entry name" value="NAD(P)-binding Rossmann-like Domain"/>
    <property type="match status" value="1"/>
</dbReference>
<feature type="binding site" evidence="7">
    <location>
        <position position="239"/>
    </location>
    <ligand>
        <name>NADP(+)</name>
        <dbReference type="ChEBI" id="CHEBI:58349"/>
    </ligand>
</feature>
<dbReference type="Gene3D" id="3.40.50.10860">
    <property type="entry name" value="Leucine Dehydrogenase, chain A, domain 1"/>
    <property type="match status" value="1"/>
</dbReference>
<comment type="pathway">
    <text evidence="1 7">Metabolic intermediate biosynthesis; chorismate biosynthesis; chorismate from D-erythrose 4-phosphate and phosphoenolpyruvate: step 4/7.</text>
</comment>
<feature type="binding site" evidence="7">
    <location>
        <position position="262"/>
    </location>
    <ligand>
        <name>NADP(+)</name>
        <dbReference type="ChEBI" id="CHEBI:58349"/>
    </ligand>
</feature>
<evidence type="ECO:0000256" key="6">
    <source>
        <dbReference type="ARBA" id="ARBA00049442"/>
    </source>
</evidence>
<comment type="function">
    <text evidence="7">Involved in the biosynthesis of the chorismate, which leads to the biosynthesis of aromatic amino acids. Catalyzes the reversible NADPH linked reduction of 3-dehydroshikimate (DHSA) to yield shikimate (SA).</text>
</comment>
<dbReference type="InterPro" id="IPR041121">
    <property type="entry name" value="SDH_C"/>
</dbReference>
<dbReference type="InterPro" id="IPR006151">
    <property type="entry name" value="Shikm_DH/Glu-tRNA_Rdtase"/>
</dbReference>
<dbReference type="RefSeq" id="WP_304378622.1">
    <property type="nucleotide sequence ID" value="NZ_JAUOZU010000020.1"/>
</dbReference>
<comment type="similarity">
    <text evidence="7">Belongs to the shikimate dehydrogenase family.</text>
</comment>
<comment type="caution">
    <text evidence="11">The sequence shown here is derived from an EMBL/GenBank/DDBJ whole genome shotgun (WGS) entry which is preliminary data.</text>
</comment>
<evidence type="ECO:0000256" key="3">
    <source>
        <dbReference type="ARBA" id="ARBA00022857"/>
    </source>
</evidence>
<feature type="domain" description="SDH C-terminal" evidence="10">
    <location>
        <begin position="262"/>
        <end position="289"/>
    </location>
</feature>
<organism evidence="11 12">
    <name type="scientific">Rhizobium alvei</name>
    <dbReference type="NCBI Taxonomy" id="1132659"/>
    <lineage>
        <taxon>Bacteria</taxon>
        <taxon>Pseudomonadati</taxon>
        <taxon>Pseudomonadota</taxon>
        <taxon>Alphaproteobacteria</taxon>
        <taxon>Hyphomicrobiales</taxon>
        <taxon>Rhizobiaceae</taxon>
        <taxon>Rhizobium/Agrobacterium group</taxon>
        <taxon>Rhizobium</taxon>
    </lineage>
</organism>
<feature type="binding site" evidence="7">
    <location>
        <position position="241"/>
    </location>
    <ligand>
        <name>shikimate</name>
        <dbReference type="ChEBI" id="CHEBI:36208"/>
    </ligand>
</feature>
<evidence type="ECO:0000313" key="11">
    <source>
        <dbReference type="EMBL" id="MDO6966697.1"/>
    </source>
</evidence>
<dbReference type="Proteomes" id="UP001174932">
    <property type="component" value="Unassembled WGS sequence"/>
</dbReference>
<protein>
    <recommendedName>
        <fullName evidence="2 7">Shikimate dehydrogenase (NADP(+))</fullName>
        <shortName evidence="7">SDH</shortName>
        <ecNumber evidence="2 7">1.1.1.25</ecNumber>
    </recommendedName>
</protein>
<dbReference type="CDD" id="cd01065">
    <property type="entry name" value="NAD_bind_Shikimate_DH"/>
    <property type="match status" value="1"/>
</dbReference>
<keyword evidence="5 7" id="KW-0057">Aromatic amino acid biosynthesis</keyword>
<feature type="binding site" evidence="7">
    <location>
        <position position="123"/>
    </location>
    <ligand>
        <name>shikimate</name>
        <dbReference type="ChEBI" id="CHEBI:36208"/>
    </ligand>
</feature>
<dbReference type="Pfam" id="PF18317">
    <property type="entry name" value="SDH_C"/>
    <property type="match status" value="1"/>
</dbReference>
<gene>
    <name evidence="7" type="primary">aroE</name>
    <name evidence="11" type="ORF">Q4481_22320</name>
</gene>
<dbReference type="EMBL" id="JAUOZU010000020">
    <property type="protein sequence ID" value="MDO6966697.1"/>
    <property type="molecule type" value="Genomic_DNA"/>
</dbReference>
<evidence type="ECO:0000256" key="7">
    <source>
        <dbReference type="HAMAP-Rule" id="MF_00222"/>
    </source>
</evidence>
<feature type="binding site" evidence="7">
    <location>
        <position position="108"/>
    </location>
    <ligand>
        <name>shikimate</name>
        <dbReference type="ChEBI" id="CHEBI:36208"/>
    </ligand>
</feature>
<dbReference type="InterPro" id="IPR013708">
    <property type="entry name" value="Shikimate_DH-bd_N"/>
</dbReference>
<dbReference type="Pfam" id="PF01488">
    <property type="entry name" value="Shikimate_DH"/>
    <property type="match status" value="1"/>
</dbReference>
<dbReference type="HAMAP" id="MF_00222">
    <property type="entry name" value="Shikimate_DH_AroE"/>
    <property type="match status" value="1"/>
</dbReference>
<evidence type="ECO:0000313" key="12">
    <source>
        <dbReference type="Proteomes" id="UP001174932"/>
    </source>
</evidence>
<accession>A0ABT8YTK2</accession>
<feature type="active site" description="Proton acceptor" evidence="7">
    <location>
        <position position="87"/>
    </location>
</feature>
<dbReference type="InterPro" id="IPR046346">
    <property type="entry name" value="Aminoacid_DH-like_N_sf"/>
</dbReference>
<sequence>MANAATDSVERTRPRTKAVQVGLIGAGIQKSRTPAMHEAEGAALGLNYSYRLFDTLTDPLKDATLPEIVRAAELCGFAGLNITFPYKVAVIDHLDELSPAAEMAGAVNTVVFRNGRRSGHNTDLWGFAESFRRNMGQAARSNVLLVGAGGAGKAVAHALIDCGVERLWIHDADRSRAEILAEAVSLRHGAARALAVGSLSDVDAQADGIVNATPVGMAEHPGLPVPDYLIRPQRWVADIVYFPLDTELLRVARQRGCRTLSGAGMAVFQAVRAFELFSGEKPDVGRMEATFRSFDVASKA</sequence>
<dbReference type="Pfam" id="PF08501">
    <property type="entry name" value="Shikimate_dh_N"/>
    <property type="match status" value="1"/>
</dbReference>
<feature type="domain" description="Shikimate dehydrogenase substrate binding N-terminal" evidence="9">
    <location>
        <begin position="23"/>
        <end position="110"/>
    </location>
</feature>
<evidence type="ECO:0000259" key="8">
    <source>
        <dbReference type="Pfam" id="PF01488"/>
    </source>
</evidence>
<feature type="domain" description="Quinate/shikimate 5-dehydrogenase/glutamyl-tRNA reductase" evidence="8">
    <location>
        <begin position="133"/>
        <end position="213"/>
    </location>
</feature>
<comment type="caution">
    <text evidence="7">Lacks conserved residue(s) required for the propagation of feature annotation.</text>
</comment>
<dbReference type="SUPFAM" id="SSF51735">
    <property type="entry name" value="NAD(P)-binding Rossmann-fold domains"/>
    <property type="match status" value="1"/>
</dbReference>